<name>A0AAV9RNP0_9TELE</name>
<dbReference type="Proteomes" id="UP001311232">
    <property type="component" value="Unassembled WGS sequence"/>
</dbReference>
<protein>
    <submittedName>
        <fullName evidence="2">Uncharacterized protein</fullName>
    </submittedName>
</protein>
<gene>
    <name evidence="2" type="ORF">CRENBAI_002821</name>
</gene>
<reference evidence="2 3" key="1">
    <citation type="submission" date="2021-06" db="EMBL/GenBank/DDBJ databases">
        <authorList>
            <person name="Palmer J.M."/>
        </authorList>
    </citation>
    <scope>NUCLEOTIDE SEQUENCE [LARGE SCALE GENOMIC DNA]</scope>
    <source>
        <strain evidence="2 3">MEX-2019</strain>
        <tissue evidence="2">Muscle</tissue>
    </source>
</reference>
<dbReference type="EMBL" id="JAHHUM010001553">
    <property type="protein sequence ID" value="KAK5610588.1"/>
    <property type="molecule type" value="Genomic_DNA"/>
</dbReference>
<feature type="region of interest" description="Disordered" evidence="1">
    <location>
        <begin position="108"/>
        <end position="142"/>
    </location>
</feature>
<evidence type="ECO:0000313" key="3">
    <source>
        <dbReference type="Proteomes" id="UP001311232"/>
    </source>
</evidence>
<evidence type="ECO:0000313" key="2">
    <source>
        <dbReference type="EMBL" id="KAK5610588.1"/>
    </source>
</evidence>
<comment type="caution">
    <text evidence="2">The sequence shown here is derived from an EMBL/GenBank/DDBJ whole genome shotgun (WGS) entry which is preliminary data.</text>
</comment>
<feature type="region of interest" description="Disordered" evidence="1">
    <location>
        <begin position="26"/>
        <end position="46"/>
    </location>
</feature>
<keyword evidence="3" id="KW-1185">Reference proteome</keyword>
<organism evidence="2 3">
    <name type="scientific">Crenichthys baileyi</name>
    <name type="common">White River springfish</name>
    <dbReference type="NCBI Taxonomy" id="28760"/>
    <lineage>
        <taxon>Eukaryota</taxon>
        <taxon>Metazoa</taxon>
        <taxon>Chordata</taxon>
        <taxon>Craniata</taxon>
        <taxon>Vertebrata</taxon>
        <taxon>Euteleostomi</taxon>
        <taxon>Actinopterygii</taxon>
        <taxon>Neopterygii</taxon>
        <taxon>Teleostei</taxon>
        <taxon>Neoteleostei</taxon>
        <taxon>Acanthomorphata</taxon>
        <taxon>Ovalentaria</taxon>
        <taxon>Atherinomorphae</taxon>
        <taxon>Cyprinodontiformes</taxon>
        <taxon>Goodeidae</taxon>
        <taxon>Crenichthys</taxon>
    </lineage>
</organism>
<sequence>MTRSVLARALCCGANGVVYMKCGKADQRRRKAEPRRGPAPLTDCSRRFSRQGGVELETRIITSLTSLSLVPGHNVGMTKGVEPPMLPDLTGCPGSVITVLMLSPSKEGSHWAAAQPADHQKEKPYRLPRSNLPSWRSLLDPE</sequence>
<evidence type="ECO:0000256" key="1">
    <source>
        <dbReference type="SAM" id="MobiDB-lite"/>
    </source>
</evidence>
<accession>A0AAV9RNP0</accession>
<proteinExistence type="predicted"/>
<dbReference type="AlphaFoldDB" id="A0AAV9RNP0"/>